<name>A0A1H7FNT5_9HYPH</name>
<dbReference type="RefSeq" id="WP_091828565.1">
    <property type="nucleotide sequence ID" value="NZ_FOAN01000001.1"/>
</dbReference>
<evidence type="ECO:0000256" key="1">
    <source>
        <dbReference type="SAM" id="Phobius"/>
    </source>
</evidence>
<feature type="transmembrane region" description="Helical" evidence="1">
    <location>
        <begin position="30"/>
        <end position="54"/>
    </location>
</feature>
<dbReference type="Proteomes" id="UP000199664">
    <property type="component" value="Unassembled WGS sequence"/>
</dbReference>
<evidence type="ECO:0000313" key="3">
    <source>
        <dbReference type="Proteomes" id="UP000199664"/>
    </source>
</evidence>
<keyword evidence="1" id="KW-0812">Transmembrane</keyword>
<dbReference type="STRING" id="1036779.SAMN04515666_10173"/>
<dbReference type="AlphaFoldDB" id="A0A1H7FNT5"/>
<evidence type="ECO:0000313" key="2">
    <source>
        <dbReference type="EMBL" id="SEK26132.1"/>
    </source>
</evidence>
<accession>A0A1H7FNT5</accession>
<proteinExistence type="predicted"/>
<protein>
    <submittedName>
        <fullName evidence="2">Uncharacterized iron-regulated membrane protein</fullName>
    </submittedName>
</protein>
<dbReference type="OrthoDB" id="9791166at2"/>
<gene>
    <name evidence="2" type="ORF">SAMN04515666_10173</name>
</gene>
<organism evidence="2 3">
    <name type="scientific">Bosea lupini</name>
    <dbReference type="NCBI Taxonomy" id="1036779"/>
    <lineage>
        <taxon>Bacteria</taxon>
        <taxon>Pseudomonadati</taxon>
        <taxon>Pseudomonadota</taxon>
        <taxon>Alphaproteobacteria</taxon>
        <taxon>Hyphomicrobiales</taxon>
        <taxon>Boseaceae</taxon>
        <taxon>Bosea</taxon>
    </lineage>
</organism>
<keyword evidence="3" id="KW-1185">Reference proteome</keyword>
<dbReference type="InterPro" id="IPR005625">
    <property type="entry name" value="PepSY-ass_TM"/>
</dbReference>
<dbReference type="PANTHER" id="PTHR34219">
    <property type="entry name" value="IRON-REGULATED INNER MEMBRANE PROTEIN-RELATED"/>
    <property type="match status" value="1"/>
</dbReference>
<feature type="transmembrane region" description="Helical" evidence="1">
    <location>
        <begin position="377"/>
        <end position="397"/>
    </location>
</feature>
<feature type="transmembrane region" description="Helical" evidence="1">
    <location>
        <begin position="172"/>
        <end position="191"/>
    </location>
</feature>
<keyword evidence="1" id="KW-1133">Transmembrane helix</keyword>
<feature type="transmembrane region" description="Helical" evidence="1">
    <location>
        <begin position="424"/>
        <end position="450"/>
    </location>
</feature>
<dbReference type="EMBL" id="FOAN01000001">
    <property type="protein sequence ID" value="SEK26132.1"/>
    <property type="molecule type" value="Genomic_DNA"/>
</dbReference>
<sequence>MTAHADIRTRADAGRAFALSSEFKAFIARLHFYAGLFVGPFILVAALTGTLYVLTPQIENLIYREQLTATQAGDPASLAAQTEAARKHIGEGPRFFAIRPAPAAGQTTRVMFAQAGLGDSESRAIFVDPVSLAIKGDLIVYGTSGILPFRTQLDYLHRNLLLGEFGRNYSELAASWLWAVVLGGVLMWFWRRHPRAAERARTNPALRDRRWHGLIGLTLSLGLVFLSITGLTWSKYAGDRIDALRANLGWVTPSVSLKLGAAPATDAHAHHGDHDSAVGSAAPGSFQQLDAVFSAARAAGIDSPHVEMRPPRAEGQAWLVREYDRSWPTQVDTVALDPRDLSIVSRADFETFPLIAKLIRWGIDAHMGILFGWPNQLLMTGLGLALVVTTLLGYRIWWRQRPAPGSLPRTLVQAWLRLGWAGRAIAAVVAAGLGWALPLVGLSLAAFLLVDIARWRRARTA</sequence>
<feature type="transmembrane region" description="Helical" evidence="1">
    <location>
        <begin position="211"/>
        <end position="233"/>
    </location>
</feature>
<keyword evidence="1" id="KW-0472">Membrane</keyword>
<dbReference type="Pfam" id="PF03929">
    <property type="entry name" value="PepSY_TM"/>
    <property type="match status" value="1"/>
</dbReference>
<reference evidence="3" key="1">
    <citation type="submission" date="2016-10" db="EMBL/GenBank/DDBJ databases">
        <authorList>
            <person name="Varghese N."/>
            <person name="Submissions S."/>
        </authorList>
    </citation>
    <scope>NUCLEOTIDE SEQUENCE [LARGE SCALE GENOMIC DNA]</scope>
    <source>
        <strain evidence="3">LMG 26383,CCUG 61248,R- 45681</strain>
    </source>
</reference>
<dbReference type="PANTHER" id="PTHR34219:SF1">
    <property type="entry name" value="PEPSY DOMAIN-CONTAINING PROTEIN"/>
    <property type="match status" value="1"/>
</dbReference>